<accession>A0A0F9GIV9</accession>
<feature type="non-terminal residue" evidence="2">
    <location>
        <position position="1"/>
    </location>
</feature>
<keyword evidence="1" id="KW-1133">Transmembrane helix</keyword>
<sequence length="84" mass="8515">VVETHYGELALATGAGAAEVDFALISYVMGIPTAVGISLALPTMLPVPVRLLGQPRLAGRIRKDTAASAAGGTIKLLLMEGLGT</sequence>
<keyword evidence="1" id="KW-0472">Membrane</keyword>
<keyword evidence="1" id="KW-0812">Transmembrane</keyword>
<dbReference type="EMBL" id="LAZR01020000">
    <property type="protein sequence ID" value="KKL90466.1"/>
    <property type="molecule type" value="Genomic_DNA"/>
</dbReference>
<reference evidence="2" key="1">
    <citation type="journal article" date="2015" name="Nature">
        <title>Complex archaea that bridge the gap between prokaryotes and eukaryotes.</title>
        <authorList>
            <person name="Spang A."/>
            <person name="Saw J.H."/>
            <person name="Jorgensen S.L."/>
            <person name="Zaremba-Niedzwiedzka K."/>
            <person name="Martijn J."/>
            <person name="Lind A.E."/>
            <person name="van Eijk R."/>
            <person name="Schleper C."/>
            <person name="Guy L."/>
            <person name="Ettema T.J."/>
        </authorList>
    </citation>
    <scope>NUCLEOTIDE SEQUENCE</scope>
</reference>
<evidence type="ECO:0000313" key="2">
    <source>
        <dbReference type="EMBL" id="KKL90466.1"/>
    </source>
</evidence>
<comment type="caution">
    <text evidence="2">The sequence shown here is derived from an EMBL/GenBank/DDBJ whole genome shotgun (WGS) entry which is preliminary data.</text>
</comment>
<feature type="transmembrane region" description="Helical" evidence="1">
    <location>
        <begin position="31"/>
        <end position="53"/>
    </location>
</feature>
<name>A0A0F9GIV9_9ZZZZ</name>
<gene>
    <name evidence="2" type="ORF">LCGC14_1904440</name>
</gene>
<dbReference type="AlphaFoldDB" id="A0A0F9GIV9"/>
<proteinExistence type="predicted"/>
<protein>
    <submittedName>
        <fullName evidence="2">Uncharacterized protein</fullName>
    </submittedName>
</protein>
<evidence type="ECO:0000256" key="1">
    <source>
        <dbReference type="SAM" id="Phobius"/>
    </source>
</evidence>
<organism evidence="2">
    <name type="scientific">marine sediment metagenome</name>
    <dbReference type="NCBI Taxonomy" id="412755"/>
    <lineage>
        <taxon>unclassified sequences</taxon>
        <taxon>metagenomes</taxon>
        <taxon>ecological metagenomes</taxon>
    </lineage>
</organism>